<reference evidence="1" key="1">
    <citation type="journal article" date="2020" name="Stud. Mycol.">
        <title>101 Dothideomycetes genomes: a test case for predicting lifestyles and emergence of pathogens.</title>
        <authorList>
            <person name="Haridas S."/>
            <person name="Albert R."/>
            <person name="Binder M."/>
            <person name="Bloem J."/>
            <person name="Labutti K."/>
            <person name="Salamov A."/>
            <person name="Andreopoulos B."/>
            <person name="Baker S."/>
            <person name="Barry K."/>
            <person name="Bills G."/>
            <person name="Bluhm B."/>
            <person name="Cannon C."/>
            <person name="Castanera R."/>
            <person name="Culley D."/>
            <person name="Daum C."/>
            <person name="Ezra D."/>
            <person name="Gonzalez J."/>
            <person name="Henrissat B."/>
            <person name="Kuo A."/>
            <person name="Liang C."/>
            <person name="Lipzen A."/>
            <person name="Lutzoni F."/>
            <person name="Magnuson J."/>
            <person name="Mondo S."/>
            <person name="Nolan M."/>
            <person name="Ohm R."/>
            <person name="Pangilinan J."/>
            <person name="Park H.-J."/>
            <person name="Ramirez L."/>
            <person name="Alfaro M."/>
            <person name="Sun H."/>
            <person name="Tritt A."/>
            <person name="Yoshinaga Y."/>
            <person name="Zwiers L.-H."/>
            <person name="Turgeon B."/>
            <person name="Goodwin S."/>
            <person name="Spatafora J."/>
            <person name="Crous P."/>
            <person name="Grigoriev I."/>
        </authorList>
    </citation>
    <scope>NUCLEOTIDE SEQUENCE</scope>
    <source>
        <strain evidence="1">ATCC 74209</strain>
    </source>
</reference>
<accession>A0A9P4JX06</accession>
<evidence type="ECO:0000313" key="2">
    <source>
        <dbReference type="Proteomes" id="UP000799536"/>
    </source>
</evidence>
<evidence type="ECO:0000313" key="1">
    <source>
        <dbReference type="EMBL" id="KAF2205901.1"/>
    </source>
</evidence>
<organism evidence="1 2">
    <name type="scientific">Delitschia confertaspora ATCC 74209</name>
    <dbReference type="NCBI Taxonomy" id="1513339"/>
    <lineage>
        <taxon>Eukaryota</taxon>
        <taxon>Fungi</taxon>
        <taxon>Dikarya</taxon>
        <taxon>Ascomycota</taxon>
        <taxon>Pezizomycotina</taxon>
        <taxon>Dothideomycetes</taxon>
        <taxon>Pleosporomycetidae</taxon>
        <taxon>Pleosporales</taxon>
        <taxon>Delitschiaceae</taxon>
        <taxon>Delitschia</taxon>
    </lineage>
</organism>
<sequence>MVGPQQDNYMHAIKACGQRGPQERTSVLTAATALSGLHAGLPHVQDTSLYIAGYDSWPKRRPPVTRFSPPRRLSSVRQCRVRFAEMGVYGTQRSGYLKGFDDTRCGRLEYQALVLDGSCCMLCWQRSGCTQGRIGLSWHGSGERRLLIE</sequence>
<name>A0A9P4JX06_9PLEO</name>
<gene>
    <name evidence="1" type="ORF">GQ43DRAFT_159413</name>
</gene>
<dbReference type="AlphaFoldDB" id="A0A9P4JX06"/>
<dbReference type="EMBL" id="ML993848">
    <property type="protein sequence ID" value="KAF2205901.1"/>
    <property type="molecule type" value="Genomic_DNA"/>
</dbReference>
<dbReference type="Proteomes" id="UP000799536">
    <property type="component" value="Unassembled WGS sequence"/>
</dbReference>
<proteinExistence type="predicted"/>
<keyword evidence="2" id="KW-1185">Reference proteome</keyword>
<comment type="caution">
    <text evidence="1">The sequence shown here is derived from an EMBL/GenBank/DDBJ whole genome shotgun (WGS) entry which is preliminary data.</text>
</comment>
<protein>
    <submittedName>
        <fullName evidence="1">Uncharacterized protein</fullName>
    </submittedName>
</protein>